<organismHost>
    <name type="scientific">Ornithodoros</name>
    <name type="common">relapsing fever ticks</name>
    <dbReference type="NCBI Taxonomy" id="6937"/>
</organismHost>
<proteinExistence type="predicted"/>
<protein>
    <submittedName>
        <fullName evidence="1">PA118R</fullName>
    </submittedName>
</protein>
<organismHost>
    <name type="scientific">Ornithodoros moubata</name>
    <name type="common">Soft tick</name>
    <name type="synonym">Argasid tick</name>
    <dbReference type="NCBI Taxonomy" id="6938"/>
</organismHost>
<organismHost>
    <name type="scientific">Sus scrofa</name>
    <name type="common">Pig</name>
    <dbReference type="NCBI Taxonomy" id="9823"/>
</organismHost>
<organismHost>
    <name type="scientific">Phacochoerus aethiopicus</name>
    <name type="common">Warthog</name>
    <dbReference type="NCBI Taxonomy" id="85517"/>
</organismHost>
<sequence>MHSIAFFILMACVLFPTPLFPSMAICIPRRFIIWVQRIQFFYNIVQHYIIRIRCYTFIKYLLFIYSLPTYICQIITADGHIYVTNYFRCYCGSIITIMCGNVCRLITYKIYIQQICIK</sequence>
<gene>
    <name evidence="1" type="ORF">A118R</name>
</gene>
<reference evidence="1 2" key="1">
    <citation type="submission" date="2019-08" db="EMBL/GenBank/DDBJ databases">
        <authorList>
            <person name="Ndlovu S.S."/>
            <person name="Malesa R."/>
        </authorList>
    </citation>
    <scope>NUCLEOTIDE SEQUENCE [LARGE SCALE GENOMIC DNA]</scope>
    <source>
        <strain evidence="1">RSA_2_2008</strain>
    </source>
</reference>
<organism evidence="1 2">
    <name type="scientific">African swine fever virus</name>
    <name type="common">ASFV</name>
    <dbReference type="NCBI Taxonomy" id="10497"/>
    <lineage>
        <taxon>Viruses</taxon>
        <taxon>Varidnaviria</taxon>
        <taxon>Bamfordvirae</taxon>
        <taxon>Nucleocytoviricota</taxon>
        <taxon>Pokkesviricetes</taxon>
        <taxon>Asfuvirales</taxon>
        <taxon>Asfarviridae</taxon>
        <taxon>Asfivirus</taxon>
        <taxon>Asfivirus haemorrhagiae</taxon>
    </lineage>
</organism>
<evidence type="ECO:0000313" key="2">
    <source>
        <dbReference type="Proteomes" id="UP000422855"/>
    </source>
</evidence>
<organismHost>
    <name type="scientific">Potamochoerus larvatus</name>
    <name type="common">Bushpig</name>
    <dbReference type="NCBI Taxonomy" id="273792"/>
</organismHost>
<organismHost>
    <name type="scientific">Phacochoerus africanus</name>
    <name type="common">Warthog</name>
    <dbReference type="NCBI Taxonomy" id="41426"/>
</organismHost>
<dbReference type="EMBL" id="MN336500">
    <property type="protein sequence ID" value="QRW44646.1"/>
    <property type="molecule type" value="Genomic_DNA"/>
</dbReference>
<name>A0A894KTV3_ASF</name>
<evidence type="ECO:0000313" key="1">
    <source>
        <dbReference type="EMBL" id="QRW44646.1"/>
    </source>
</evidence>
<accession>A0A894KTV3</accession>
<dbReference type="Proteomes" id="UP000422855">
    <property type="component" value="Segment"/>
</dbReference>